<dbReference type="PANTHER" id="PTHR30332">
    <property type="entry name" value="PROBABLE GENERAL SECRETION PATHWAY PROTEIN D"/>
    <property type="match status" value="1"/>
</dbReference>
<evidence type="ECO:0000256" key="7">
    <source>
        <dbReference type="ARBA" id="ARBA00022927"/>
    </source>
</evidence>
<comment type="caution">
    <text evidence="16">The sequence shown here is derived from an EMBL/GenBank/DDBJ whole genome shotgun (WGS) entry which is preliminary data.</text>
</comment>
<evidence type="ECO:0000313" key="16">
    <source>
        <dbReference type="EMBL" id="MDO3383581.1"/>
    </source>
</evidence>
<evidence type="ECO:0000259" key="14">
    <source>
        <dbReference type="Pfam" id="PF03958"/>
    </source>
</evidence>
<dbReference type="InterPro" id="IPR049371">
    <property type="entry name" value="GspD-like_N0"/>
</dbReference>
<dbReference type="RefSeq" id="WP_302714439.1">
    <property type="nucleotide sequence ID" value="NZ_JAULRT010000062.1"/>
</dbReference>
<evidence type="ECO:0000256" key="2">
    <source>
        <dbReference type="ARBA" id="ARBA00006980"/>
    </source>
</evidence>
<dbReference type="InterPro" id="IPR004846">
    <property type="entry name" value="T2SS/T3SS_dom"/>
</dbReference>
<dbReference type="EMBL" id="JAULRT010000062">
    <property type="protein sequence ID" value="MDO3383581.1"/>
    <property type="molecule type" value="Genomic_DNA"/>
</dbReference>
<evidence type="ECO:0000256" key="9">
    <source>
        <dbReference type="ARBA" id="ARBA00023237"/>
    </source>
</evidence>
<dbReference type="PROSITE" id="PS51257">
    <property type="entry name" value="PROKAR_LIPOPROTEIN"/>
    <property type="match status" value="1"/>
</dbReference>
<evidence type="ECO:0000256" key="4">
    <source>
        <dbReference type="ARBA" id="ARBA00022452"/>
    </source>
</evidence>
<keyword evidence="9" id="KW-0998">Cell outer membrane</keyword>
<dbReference type="Pfam" id="PF21305">
    <property type="entry name" value="type_II_gspD_N0"/>
    <property type="match status" value="1"/>
</dbReference>
<protein>
    <submittedName>
        <fullName evidence="16">Type II secretion system secretin GspD</fullName>
    </submittedName>
</protein>
<organism evidence="16 17">
    <name type="scientific">Gilvimarinus algae</name>
    <dbReference type="NCBI Taxonomy" id="3058037"/>
    <lineage>
        <taxon>Bacteria</taxon>
        <taxon>Pseudomonadati</taxon>
        <taxon>Pseudomonadota</taxon>
        <taxon>Gammaproteobacteria</taxon>
        <taxon>Cellvibrionales</taxon>
        <taxon>Cellvibrionaceae</taxon>
        <taxon>Gilvimarinus</taxon>
    </lineage>
</organism>
<dbReference type="Proteomes" id="UP001168380">
    <property type="component" value="Unassembled WGS sequence"/>
</dbReference>
<feature type="chain" id="PRO_5046194569" evidence="12">
    <location>
        <begin position="27"/>
        <end position="729"/>
    </location>
</feature>
<dbReference type="Pfam" id="PF00263">
    <property type="entry name" value="Secretin"/>
    <property type="match status" value="1"/>
</dbReference>
<dbReference type="InterPro" id="IPR013356">
    <property type="entry name" value="T2SS_GspD"/>
</dbReference>
<dbReference type="PANTHER" id="PTHR30332:SF25">
    <property type="entry name" value="SECRETIN XPSD"/>
    <property type="match status" value="1"/>
</dbReference>
<feature type="domain" description="GspD-like N0" evidence="15">
    <location>
        <begin position="101"/>
        <end position="166"/>
    </location>
</feature>
<evidence type="ECO:0000259" key="15">
    <source>
        <dbReference type="Pfam" id="PF21305"/>
    </source>
</evidence>
<dbReference type="InterPro" id="IPR050810">
    <property type="entry name" value="Bact_Secretion_Sys_Channel"/>
</dbReference>
<keyword evidence="3 10" id="KW-0813">Transport</keyword>
<evidence type="ECO:0000256" key="5">
    <source>
        <dbReference type="ARBA" id="ARBA00022692"/>
    </source>
</evidence>
<sequence length="729" mass="77848">MNKFYPLIDKLLAIALVVFVVGCASQTVVDDTTIDAQKMSSDDAPDVPDADKPVFGANKNGSANDERDDRRVPDLYAGTGKLVNMPPVDSPVRITGEAVMLNFDETPLADVVHGVLGDILGLSYTLDAPLKGTATLRSRNPLQREELLGIVESLLRSNGFVMIRDDSNRFVITPSDGAVQKSLRYRNSRDSGVGFANIIVSLDHIGAEQMTDILKPVAPESAFVRVDGARNLLILSGTRAQLDSWLDIVDMFDVDMLEGMSVGIFPIEYNAVADVVAALESLMSTASSGDEAALDGMVKTVPLESLGSVLVVTPRESYLKKVGTWIERLDKAPESGVEPQLYVYSVQNGTADHLAQLISSVFGGMGGGSSSSANRQRNAGVSPGLTPSSLSSESAGASTAATSAGGGNSSRTQRGSSSYSLGDSAKIVADQVNNSLLVYATSSEYRKIETALKQLDVMPSQILIEASIIEVTLNEDLQYGLEWYMENNLKGGWSGTGYAGIGPDSSGNVSVNIPSFGYTFTNPMSSIQAVLEAVSDKELIKVLSTPSIMVLDNHAAKIHVGTQQPIRTSSTIIEGGGVSNSINYKETGVKLDVVPSVNAGGLVTLDLIQSVTDVGDPDDVTGQVSFFERNIESRVAVRSGETVVLGGLISDNQTKGKTGLPFLSELPIIGNLFGSTRVIERRTELLVVITPHVIQTEQDLRNITEEMRGRMRGLEAFERTFDPDKLVNE</sequence>
<feature type="compositionally biased region" description="Low complexity" evidence="11">
    <location>
        <begin position="382"/>
        <end position="419"/>
    </location>
</feature>
<dbReference type="InterPro" id="IPR004845">
    <property type="entry name" value="T2SS_GspD_CS"/>
</dbReference>
<feature type="region of interest" description="Disordered" evidence="11">
    <location>
        <begin position="38"/>
        <end position="71"/>
    </location>
</feature>
<dbReference type="NCBIfam" id="TIGR02517">
    <property type="entry name" value="type_II_gspD"/>
    <property type="match status" value="1"/>
</dbReference>
<evidence type="ECO:0000256" key="11">
    <source>
        <dbReference type="SAM" id="MobiDB-lite"/>
    </source>
</evidence>
<keyword evidence="17" id="KW-1185">Reference proteome</keyword>
<dbReference type="PROSITE" id="PS00875">
    <property type="entry name" value="T2SP_D"/>
    <property type="match status" value="1"/>
</dbReference>
<dbReference type="InterPro" id="IPR001775">
    <property type="entry name" value="GspD/PilQ"/>
</dbReference>
<evidence type="ECO:0000313" key="17">
    <source>
        <dbReference type="Proteomes" id="UP001168380"/>
    </source>
</evidence>
<evidence type="ECO:0000256" key="6">
    <source>
        <dbReference type="ARBA" id="ARBA00022729"/>
    </source>
</evidence>
<comment type="similarity">
    <text evidence="2">Belongs to the bacterial secretin family. GSP D subfamily.</text>
</comment>
<reference evidence="16" key="1">
    <citation type="submission" date="2023-07" db="EMBL/GenBank/DDBJ databases">
        <title>Gilvimarinus algae sp. nov., isolated from the surface of Kelp.</title>
        <authorList>
            <person name="Sun Y.Y."/>
            <person name="Gong Y."/>
            <person name="Du Z.J."/>
        </authorList>
    </citation>
    <scope>NUCLEOTIDE SEQUENCE</scope>
    <source>
        <strain evidence="16">SDUM040014</strain>
    </source>
</reference>
<evidence type="ECO:0000256" key="3">
    <source>
        <dbReference type="ARBA" id="ARBA00022448"/>
    </source>
</evidence>
<dbReference type="Gene3D" id="3.30.1370.120">
    <property type="match status" value="2"/>
</dbReference>
<feature type="domain" description="NolW-like" evidence="14">
    <location>
        <begin position="263"/>
        <end position="334"/>
    </location>
</feature>
<proteinExistence type="inferred from homology"/>
<feature type="region of interest" description="Disordered" evidence="11">
    <location>
        <begin position="369"/>
        <end position="419"/>
    </location>
</feature>
<comment type="subcellular location">
    <subcellularLocation>
        <location evidence="1 10">Cell outer membrane</location>
    </subcellularLocation>
</comment>
<dbReference type="Gene3D" id="3.55.50.30">
    <property type="match status" value="1"/>
</dbReference>
<keyword evidence="8" id="KW-0472">Membrane</keyword>
<evidence type="ECO:0000259" key="13">
    <source>
        <dbReference type="Pfam" id="PF00263"/>
    </source>
</evidence>
<dbReference type="InterPro" id="IPR038591">
    <property type="entry name" value="NolW-like_sf"/>
</dbReference>
<keyword evidence="7" id="KW-0653">Protein transport</keyword>
<evidence type="ECO:0000256" key="10">
    <source>
        <dbReference type="RuleBase" id="RU004004"/>
    </source>
</evidence>
<evidence type="ECO:0000256" key="12">
    <source>
        <dbReference type="SAM" id="SignalP"/>
    </source>
</evidence>
<dbReference type="PRINTS" id="PR00811">
    <property type="entry name" value="BCTERIALGSPD"/>
</dbReference>
<dbReference type="InterPro" id="IPR005644">
    <property type="entry name" value="NolW-like"/>
</dbReference>
<accession>A0ABT8THK3</accession>
<feature type="domain" description="NolW-like" evidence="14">
    <location>
        <begin position="343"/>
        <end position="461"/>
    </location>
</feature>
<feature type="signal peptide" evidence="12">
    <location>
        <begin position="1"/>
        <end position="26"/>
    </location>
</feature>
<gene>
    <name evidence="16" type="primary">gspD</name>
    <name evidence="16" type="ORF">QWI16_15475</name>
</gene>
<keyword evidence="6 12" id="KW-0732">Signal</keyword>
<keyword evidence="5" id="KW-0812">Transmembrane</keyword>
<feature type="domain" description="Type II/III secretion system secretin-like" evidence="13">
    <location>
        <begin position="534"/>
        <end position="695"/>
    </location>
</feature>
<keyword evidence="4" id="KW-1134">Transmembrane beta strand</keyword>
<name>A0ABT8THK3_9GAMM</name>
<evidence type="ECO:0000256" key="8">
    <source>
        <dbReference type="ARBA" id="ARBA00023136"/>
    </source>
</evidence>
<dbReference type="Pfam" id="PF03958">
    <property type="entry name" value="Secretin_N"/>
    <property type="match status" value="2"/>
</dbReference>
<evidence type="ECO:0000256" key="1">
    <source>
        <dbReference type="ARBA" id="ARBA00004442"/>
    </source>
</evidence>